<dbReference type="InterPro" id="IPR008731">
    <property type="entry name" value="PTS_EIN"/>
</dbReference>
<dbReference type="Pfam" id="PF02896">
    <property type="entry name" value="PEP-utilizers_C"/>
    <property type="match status" value="1"/>
</dbReference>
<dbReference type="PRINTS" id="PR01736">
    <property type="entry name" value="PHPHTRNFRASE"/>
</dbReference>
<keyword evidence="16" id="KW-1185">Reference proteome</keyword>
<comment type="cofactor">
    <cofactor evidence="2">
        <name>Mg(2+)</name>
        <dbReference type="ChEBI" id="CHEBI:18420"/>
    </cofactor>
</comment>
<dbReference type="InterPro" id="IPR036637">
    <property type="entry name" value="Phosphohistidine_dom_sf"/>
</dbReference>
<keyword evidence="10" id="KW-0598">Phosphotransferase system</keyword>
<dbReference type="NCBIfam" id="TIGR01417">
    <property type="entry name" value="PTS_I_fam"/>
    <property type="match status" value="1"/>
</dbReference>
<keyword evidence="8" id="KW-0762">Sugar transport</keyword>
<dbReference type="RefSeq" id="WP_271890419.1">
    <property type="nucleotide sequence ID" value="NZ_JAQBIE010000031.1"/>
</dbReference>
<dbReference type="Pfam" id="PF05524">
    <property type="entry name" value="PEP-utilisers_N"/>
    <property type="match status" value="1"/>
</dbReference>
<comment type="caution">
    <text evidence="15">The sequence shown here is derived from an EMBL/GenBank/DDBJ whole genome shotgun (WGS) entry which is preliminary data.</text>
</comment>
<keyword evidence="13" id="KW-0460">Magnesium</keyword>
<dbReference type="InterPro" id="IPR040442">
    <property type="entry name" value="Pyrv_kinase-like_dom_sf"/>
</dbReference>
<evidence type="ECO:0000256" key="8">
    <source>
        <dbReference type="ARBA" id="ARBA00022597"/>
    </source>
</evidence>
<evidence type="ECO:0000256" key="11">
    <source>
        <dbReference type="ARBA" id="ARBA00022723"/>
    </source>
</evidence>
<evidence type="ECO:0000256" key="9">
    <source>
        <dbReference type="ARBA" id="ARBA00022679"/>
    </source>
</evidence>
<dbReference type="PANTHER" id="PTHR46244:SF6">
    <property type="entry name" value="PHOSPHOENOLPYRUVATE-PROTEIN PHOSPHOTRANSFERASE"/>
    <property type="match status" value="1"/>
</dbReference>
<dbReference type="Gene3D" id="3.20.20.60">
    <property type="entry name" value="Phosphoenolpyruvate-binding domains"/>
    <property type="match status" value="1"/>
</dbReference>
<sequence>MHDRKDNDSRKLLRRLKEILAAAGDGQDRLDQITHHIADSMGTEVCSIYLFRDAETLELCATEGLRPEAVHQTRLRLGEGLVGRVARSGRHVNTADAPSEPGFRYMAETGEEVFPSFLGVPIQRVGERLGVLVVQCNDSRQFSEDEVYGLEVVAMVLAEMTELGAFQSSNSDSMPQAHRFPLMIHGSTAQEGAAEGQVWLHEPRVVVTNPVGDDPEKELERLHQGVNKLRERVDSMVSAPDLAGDSDHAAVLETYRMFAHSRSWLKRMEEDIQRGLSAEAAVEKEQSAARSRLEMAADPYLRDRLHDLDDLSNRLLRILTGQGVDTGAELPARPILVARNIGPAELLEYGRRLKGVVLEEGSVGSHAAIVARALAIPLVIHASRITTEALNGDPILVDGDQGLVHLRPEDSVATAFRDKIAMQAEAQNRYASLRNLPATGICGTTVQLYMNAGLMADLPSLEGSGAEGVGLFRTELQFLIRNHVPRRGELAELYRHVTDRAMGKPVMFRTLDIGSDKVLPYMKPQDEPNPAMGWRAIRVGLDKRGVLRMQLQALIRASAGRPLHVMFPFIADMSEYEDAYRILMQELSREQRLGHEMPSDIRVGAMLETPSIAFAPRKFFEMCDFVSIGGNDLKQFFFAADRENERVRRRYDTLNTAFLSLLGQIVERCEEARVPLSFCGEDAGRPIEAVTLAALGIRRLSMRPASIGPVKHLIRRVSISELRKVIDEARDSGLTNLRRPVTEWLARQ</sequence>
<dbReference type="Gene3D" id="3.50.30.10">
    <property type="entry name" value="Phosphohistidine domain"/>
    <property type="match status" value="1"/>
</dbReference>
<dbReference type="InterPro" id="IPR008279">
    <property type="entry name" value="PEP-util_enz_mobile_dom"/>
</dbReference>
<dbReference type="InterPro" id="IPR015813">
    <property type="entry name" value="Pyrv/PenolPyrv_kinase-like_dom"/>
</dbReference>
<organism evidence="15 16">
    <name type="scientific">Paracoccus onchidii</name>
    <dbReference type="NCBI Taxonomy" id="3017813"/>
    <lineage>
        <taxon>Bacteria</taxon>
        <taxon>Pseudomonadati</taxon>
        <taxon>Pseudomonadota</taxon>
        <taxon>Alphaproteobacteria</taxon>
        <taxon>Rhodobacterales</taxon>
        <taxon>Paracoccaceae</taxon>
        <taxon>Paracoccus</taxon>
    </lineage>
</organism>
<dbReference type="SUPFAM" id="SSF47831">
    <property type="entry name" value="Enzyme I of the PEP:sugar phosphotransferase system HPr-binding (sub)domain"/>
    <property type="match status" value="1"/>
</dbReference>
<evidence type="ECO:0000256" key="2">
    <source>
        <dbReference type="ARBA" id="ARBA00001946"/>
    </source>
</evidence>
<proteinExistence type="inferred from homology"/>
<comment type="similarity">
    <text evidence="4">Belongs to the PEP-utilizing enzyme family.</text>
</comment>
<keyword evidence="12" id="KW-0418">Kinase</keyword>
<evidence type="ECO:0000259" key="14">
    <source>
        <dbReference type="SMART" id="SM00065"/>
    </source>
</evidence>
<evidence type="ECO:0000256" key="5">
    <source>
        <dbReference type="ARBA" id="ARBA00012232"/>
    </source>
</evidence>
<dbReference type="InterPro" id="IPR029016">
    <property type="entry name" value="GAF-like_dom_sf"/>
</dbReference>
<evidence type="ECO:0000256" key="3">
    <source>
        <dbReference type="ARBA" id="ARBA00004496"/>
    </source>
</evidence>
<dbReference type="SMART" id="SM00065">
    <property type="entry name" value="GAF"/>
    <property type="match status" value="1"/>
</dbReference>
<dbReference type="Gene3D" id="3.30.450.40">
    <property type="match status" value="1"/>
</dbReference>
<dbReference type="SUPFAM" id="SSF51621">
    <property type="entry name" value="Phosphoenolpyruvate/pyruvate domain"/>
    <property type="match status" value="1"/>
</dbReference>
<dbReference type="Gene3D" id="1.10.274.10">
    <property type="entry name" value="PtsI, HPr-binding domain"/>
    <property type="match status" value="1"/>
</dbReference>
<evidence type="ECO:0000256" key="1">
    <source>
        <dbReference type="ARBA" id="ARBA00000683"/>
    </source>
</evidence>
<comment type="subcellular location">
    <subcellularLocation>
        <location evidence="3">Cytoplasm</location>
    </subcellularLocation>
</comment>
<accession>A0ABT4ZK10</accession>
<dbReference type="InterPro" id="IPR006318">
    <property type="entry name" value="PTS_EI-like"/>
</dbReference>
<dbReference type="Pfam" id="PF00391">
    <property type="entry name" value="PEP-utilizers"/>
    <property type="match status" value="1"/>
</dbReference>
<name>A0ABT4ZK10_9RHOB</name>
<keyword evidence="11" id="KW-0479">Metal-binding</keyword>
<dbReference type="SUPFAM" id="SSF52009">
    <property type="entry name" value="Phosphohistidine domain"/>
    <property type="match status" value="1"/>
</dbReference>
<evidence type="ECO:0000313" key="16">
    <source>
        <dbReference type="Proteomes" id="UP001165641"/>
    </source>
</evidence>
<dbReference type="GO" id="GO:0008965">
    <property type="term" value="F:phosphoenolpyruvate-protein phosphotransferase activity"/>
    <property type="evidence" value="ECO:0007669"/>
    <property type="project" value="UniProtKB-EC"/>
</dbReference>
<comment type="catalytic activity">
    <reaction evidence="1">
        <text>L-histidyl-[protein] + phosphoenolpyruvate = N(pros)-phospho-L-histidyl-[protein] + pyruvate</text>
        <dbReference type="Rhea" id="RHEA:23880"/>
        <dbReference type="Rhea" id="RHEA-COMP:9745"/>
        <dbReference type="Rhea" id="RHEA-COMP:9746"/>
        <dbReference type="ChEBI" id="CHEBI:15361"/>
        <dbReference type="ChEBI" id="CHEBI:29979"/>
        <dbReference type="ChEBI" id="CHEBI:58702"/>
        <dbReference type="ChEBI" id="CHEBI:64837"/>
        <dbReference type="EC" id="2.7.3.9"/>
    </reaction>
</comment>
<dbReference type="InterPro" id="IPR050499">
    <property type="entry name" value="PEP-utilizing_PTS_enzyme"/>
</dbReference>
<dbReference type="EC" id="2.7.3.9" evidence="5"/>
<evidence type="ECO:0000256" key="10">
    <source>
        <dbReference type="ARBA" id="ARBA00022683"/>
    </source>
</evidence>
<dbReference type="PANTHER" id="PTHR46244">
    <property type="entry name" value="PHOSPHOENOLPYRUVATE-PROTEIN PHOSPHOTRANSFERASE"/>
    <property type="match status" value="1"/>
</dbReference>
<evidence type="ECO:0000256" key="6">
    <source>
        <dbReference type="ARBA" id="ARBA00022448"/>
    </source>
</evidence>
<keyword evidence="7" id="KW-0963">Cytoplasm</keyword>
<evidence type="ECO:0000256" key="4">
    <source>
        <dbReference type="ARBA" id="ARBA00007837"/>
    </source>
</evidence>
<evidence type="ECO:0000256" key="12">
    <source>
        <dbReference type="ARBA" id="ARBA00022777"/>
    </source>
</evidence>
<protein>
    <recommendedName>
        <fullName evidence="5">phosphoenolpyruvate--protein phosphotransferase</fullName>
        <ecNumber evidence="5">2.7.3.9</ecNumber>
    </recommendedName>
</protein>
<dbReference type="Pfam" id="PF01590">
    <property type="entry name" value="GAF"/>
    <property type="match status" value="1"/>
</dbReference>
<dbReference type="EMBL" id="JAQBIE010000031">
    <property type="protein sequence ID" value="MDB6179318.1"/>
    <property type="molecule type" value="Genomic_DNA"/>
</dbReference>
<dbReference type="SUPFAM" id="SSF55781">
    <property type="entry name" value="GAF domain-like"/>
    <property type="match status" value="1"/>
</dbReference>
<dbReference type="InterPro" id="IPR003018">
    <property type="entry name" value="GAF"/>
</dbReference>
<feature type="domain" description="GAF" evidence="14">
    <location>
        <begin position="25"/>
        <end position="171"/>
    </location>
</feature>
<evidence type="ECO:0000313" key="15">
    <source>
        <dbReference type="EMBL" id="MDB6179318.1"/>
    </source>
</evidence>
<keyword evidence="6" id="KW-0813">Transport</keyword>
<dbReference type="InterPro" id="IPR036618">
    <property type="entry name" value="PtsI_HPr-bd_sf"/>
</dbReference>
<dbReference type="Proteomes" id="UP001165641">
    <property type="component" value="Unassembled WGS sequence"/>
</dbReference>
<dbReference type="InterPro" id="IPR000121">
    <property type="entry name" value="PEP_util_C"/>
</dbReference>
<reference evidence="15" key="1">
    <citation type="submission" date="2022-12" db="EMBL/GenBank/DDBJ databases">
        <title>Paracoccus onchidii sp. nov., isolated from a marine invertebrate from the South China Sea.</title>
        <authorList>
            <person name="Xu S."/>
            <person name="Liu Z."/>
            <person name="Xu Y."/>
        </authorList>
    </citation>
    <scope>NUCLEOTIDE SEQUENCE</scope>
    <source>
        <strain evidence="15">Z330</strain>
    </source>
</reference>
<gene>
    <name evidence="15" type="primary">ptsP</name>
    <name evidence="15" type="ORF">PAF17_17660</name>
</gene>
<evidence type="ECO:0000256" key="7">
    <source>
        <dbReference type="ARBA" id="ARBA00022490"/>
    </source>
</evidence>
<keyword evidence="9 15" id="KW-0808">Transferase</keyword>
<evidence type="ECO:0000256" key="13">
    <source>
        <dbReference type="ARBA" id="ARBA00022842"/>
    </source>
</evidence>